<evidence type="ECO:0000259" key="6">
    <source>
        <dbReference type="PROSITE" id="PS51123"/>
    </source>
</evidence>
<dbReference type="Proteomes" id="UP000254720">
    <property type="component" value="Unassembled WGS sequence"/>
</dbReference>
<protein>
    <submittedName>
        <fullName evidence="7">Outer membrane protein OmpA-like peptidoglycan-associated protein</fullName>
    </submittedName>
</protein>
<gene>
    <name evidence="7" type="ORF">C8D86_10238</name>
</gene>
<dbReference type="RefSeq" id="WP_147277453.1">
    <property type="nucleotide sequence ID" value="NZ_LR699114.1"/>
</dbReference>
<dbReference type="InterPro" id="IPR006664">
    <property type="entry name" value="OMP_bac"/>
</dbReference>
<dbReference type="SUPFAM" id="SSF103088">
    <property type="entry name" value="OmpA-like"/>
    <property type="match status" value="1"/>
</dbReference>
<keyword evidence="5" id="KW-0732">Signal</keyword>
<dbReference type="Pfam" id="PF00691">
    <property type="entry name" value="OmpA"/>
    <property type="match status" value="1"/>
</dbReference>
<evidence type="ECO:0000256" key="2">
    <source>
        <dbReference type="ARBA" id="ARBA00023136"/>
    </source>
</evidence>
<dbReference type="AlphaFoldDB" id="A0A370GZ98"/>
<dbReference type="Gene3D" id="3.30.1330.60">
    <property type="entry name" value="OmpA-like domain"/>
    <property type="match status" value="1"/>
</dbReference>
<dbReference type="InterPro" id="IPR006665">
    <property type="entry name" value="OmpA-like"/>
</dbReference>
<dbReference type="InterPro" id="IPR036737">
    <property type="entry name" value="OmpA-like_sf"/>
</dbReference>
<keyword evidence="2 4" id="KW-0472">Membrane</keyword>
<evidence type="ECO:0000256" key="5">
    <source>
        <dbReference type="SAM" id="SignalP"/>
    </source>
</evidence>
<comment type="subcellular location">
    <subcellularLocation>
        <location evidence="1">Cell outer membrane</location>
    </subcellularLocation>
</comment>
<dbReference type="InterPro" id="IPR050330">
    <property type="entry name" value="Bact_OuterMem_StrucFunc"/>
</dbReference>
<feature type="domain" description="OmpA-like" evidence="6">
    <location>
        <begin position="144"/>
        <end position="260"/>
    </location>
</feature>
<evidence type="ECO:0000313" key="7">
    <source>
        <dbReference type="EMBL" id="RDI48610.1"/>
    </source>
</evidence>
<evidence type="ECO:0000256" key="3">
    <source>
        <dbReference type="ARBA" id="ARBA00023237"/>
    </source>
</evidence>
<dbReference type="PRINTS" id="PR01021">
    <property type="entry name" value="OMPADOMAIN"/>
</dbReference>
<proteinExistence type="predicted"/>
<dbReference type="CDD" id="cd07185">
    <property type="entry name" value="OmpA_C-like"/>
    <property type="match status" value="1"/>
</dbReference>
<name>A0A370GZ98_9COXI</name>
<dbReference type="PANTHER" id="PTHR30329:SF21">
    <property type="entry name" value="LIPOPROTEIN YIAD-RELATED"/>
    <property type="match status" value="1"/>
</dbReference>
<keyword evidence="8" id="KW-1185">Reference proteome</keyword>
<accession>A0A370GZ98</accession>
<evidence type="ECO:0000313" key="8">
    <source>
        <dbReference type="Proteomes" id="UP000254720"/>
    </source>
</evidence>
<comment type="caution">
    <text evidence="7">The sequence shown here is derived from an EMBL/GenBank/DDBJ whole genome shotgun (WGS) entry which is preliminary data.</text>
</comment>
<evidence type="ECO:0000256" key="4">
    <source>
        <dbReference type="PROSITE-ProRule" id="PRU00473"/>
    </source>
</evidence>
<dbReference type="EMBL" id="QQAX01000002">
    <property type="protein sequence ID" value="RDI48610.1"/>
    <property type="molecule type" value="Genomic_DNA"/>
</dbReference>
<dbReference type="PANTHER" id="PTHR30329">
    <property type="entry name" value="STATOR ELEMENT OF FLAGELLAR MOTOR COMPLEX"/>
    <property type="match status" value="1"/>
</dbReference>
<organism evidence="7 8">
    <name type="scientific">Aquicella lusitana</name>
    <dbReference type="NCBI Taxonomy" id="254246"/>
    <lineage>
        <taxon>Bacteria</taxon>
        <taxon>Pseudomonadati</taxon>
        <taxon>Pseudomonadota</taxon>
        <taxon>Gammaproteobacteria</taxon>
        <taxon>Legionellales</taxon>
        <taxon>Coxiellaceae</taxon>
        <taxon>Aquicella</taxon>
    </lineage>
</organism>
<feature type="chain" id="PRO_5016961638" evidence="5">
    <location>
        <begin position="42"/>
        <end position="261"/>
    </location>
</feature>
<sequence>MQKLVIAKVGRMNPLFFFWRSKPYGCFFLLTCFCLFLCACASSDVSREAASNMDMGVQNAKNLYNNATEGNIADSYQNASQATKGAIIGGTAGAVTGGLSSGIGVFHGAAIGAILGAAYGSYIDSTTTLDDRLENRGANIVVLGDQILIVLPSARLFNPMTSTLKAQAYSTLYLVAQYINQYTKMLVKVSAYTDASGTSSADLALSQQQAERVAKILLASGVDARVLYATGYGGTRLVTKNTMNWDTDNYRIEITLEKLYV</sequence>
<keyword evidence="3" id="KW-0998">Cell outer membrane</keyword>
<dbReference type="GO" id="GO:0009279">
    <property type="term" value="C:cell outer membrane"/>
    <property type="evidence" value="ECO:0007669"/>
    <property type="project" value="UniProtKB-SubCell"/>
</dbReference>
<dbReference type="PROSITE" id="PS51123">
    <property type="entry name" value="OMPA_2"/>
    <property type="match status" value="1"/>
</dbReference>
<feature type="signal peptide" evidence="5">
    <location>
        <begin position="1"/>
        <end position="41"/>
    </location>
</feature>
<reference evidence="7 8" key="1">
    <citation type="submission" date="2018-07" db="EMBL/GenBank/DDBJ databases">
        <title>Genomic Encyclopedia of Type Strains, Phase IV (KMG-IV): sequencing the most valuable type-strain genomes for metagenomic binning, comparative biology and taxonomic classification.</title>
        <authorList>
            <person name="Goeker M."/>
        </authorList>
    </citation>
    <scope>NUCLEOTIDE SEQUENCE [LARGE SCALE GENOMIC DNA]</scope>
    <source>
        <strain evidence="7 8">DSM 16500</strain>
    </source>
</reference>
<evidence type="ECO:0000256" key="1">
    <source>
        <dbReference type="ARBA" id="ARBA00004442"/>
    </source>
</evidence>